<dbReference type="Proteomes" id="UP000292564">
    <property type="component" value="Unassembled WGS sequence"/>
</dbReference>
<protein>
    <recommendedName>
        <fullName evidence="3">FHA domain-containing protein</fullName>
    </recommendedName>
</protein>
<keyword evidence="1" id="KW-0597">Phosphoprotein</keyword>
<dbReference type="PROSITE" id="PS50006">
    <property type="entry name" value="FHA_DOMAIN"/>
    <property type="match status" value="1"/>
</dbReference>
<proteinExistence type="predicted"/>
<feature type="region of interest" description="Disordered" evidence="2">
    <location>
        <begin position="207"/>
        <end position="233"/>
    </location>
</feature>
<feature type="domain" description="FHA" evidence="3">
    <location>
        <begin position="263"/>
        <end position="313"/>
    </location>
</feature>
<accession>A0A4Q7ZGV3</accession>
<reference evidence="4 5" key="1">
    <citation type="submission" date="2019-02" db="EMBL/GenBank/DDBJ databases">
        <title>Sequencing the genomes of 1000 actinobacteria strains.</title>
        <authorList>
            <person name="Klenk H.-P."/>
        </authorList>
    </citation>
    <scope>NUCLEOTIDE SEQUENCE [LARGE SCALE GENOMIC DNA]</scope>
    <source>
        <strain evidence="4 5">DSM 45162</strain>
    </source>
</reference>
<dbReference type="RefSeq" id="WP_130509003.1">
    <property type="nucleotide sequence ID" value="NZ_SHKY01000001.1"/>
</dbReference>
<dbReference type="Gene3D" id="2.60.200.20">
    <property type="match status" value="1"/>
</dbReference>
<evidence type="ECO:0000256" key="2">
    <source>
        <dbReference type="SAM" id="MobiDB-lite"/>
    </source>
</evidence>
<name>A0A4Q7ZGV3_9ACTN</name>
<dbReference type="AlphaFoldDB" id="A0A4Q7ZGV3"/>
<organism evidence="4 5">
    <name type="scientific">Krasilnikovia cinnamomea</name>
    <dbReference type="NCBI Taxonomy" id="349313"/>
    <lineage>
        <taxon>Bacteria</taxon>
        <taxon>Bacillati</taxon>
        <taxon>Actinomycetota</taxon>
        <taxon>Actinomycetes</taxon>
        <taxon>Micromonosporales</taxon>
        <taxon>Micromonosporaceae</taxon>
        <taxon>Krasilnikovia</taxon>
    </lineage>
</organism>
<comment type="caution">
    <text evidence="4">The sequence shown here is derived from an EMBL/GenBank/DDBJ whole genome shotgun (WGS) entry which is preliminary data.</text>
</comment>
<evidence type="ECO:0000259" key="3">
    <source>
        <dbReference type="PROSITE" id="PS50006"/>
    </source>
</evidence>
<dbReference type="OrthoDB" id="3971424at2"/>
<sequence length="380" mass="40810">MRFEVSKVLDAIEARLTTDPALARAVVDLSEVVRYADLDGGRPASMLRLGLVIDALGRHVAEENVPVYAVVPRSLLSDADLTSNERMVVRRWADDGVVEVVPQLDDRVLEVAELLGLPVLTRSRAEQFRGQRAWVDEPGRLLAAVPGAGGPVLVARVGRGEVPPVGEPSPMGAKLLARVWRCPESNCSGFGAAVDSDSPFADMRTFTSPVAQPPPTLRAGAPTCPRHGTRLTDAGPRPAVELLSVRIDGVIRQRFVVAEGQPVVVGRAPENGIMLGQWLTEDARKWISRGHVRLALAGGELTVRDISTNGTGIRPGGSTDDDERITLARDETRTLGPTDLVELYAGVHVGRARMWSTGGVSQPASVMAEAPTMAIRKFER</sequence>
<dbReference type="InterPro" id="IPR008984">
    <property type="entry name" value="SMAD_FHA_dom_sf"/>
</dbReference>
<dbReference type="InterPro" id="IPR000253">
    <property type="entry name" value="FHA_dom"/>
</dbReference>
<evidence type="ECO:0000256" key="1">
    <source>
        <dbReference type="ARBA" id="ARBA00022553"/>
    </source>
</evidence>
<evidence type="ECO:0000313" key="4">
    <source>
        <dbReference type="EMBL" id="RZU50007.1"/>
    </source>
</evidence>
<gene>
    <name evidence="4" type="ORF">EV385_1766</name>
</gene>
<dbReference type="SUPFAM" id="SSF49879">
    <property type="entry name" value="SMAD/FHA domain"/>
    <property type="match status" value="1"/>
</dbReference>
<dbReference type="EMBL" id="SHKY01000001">
    <property type="protein sequence ID" value="RZU50007.1"/>
    <property type="molecule type" value="Genomic_DNA"/>
</dbReference>
<evidence type="ECO:0000313" key="5">
    <source>
        <dbReference type="Proteomes" id="UP000292564"/>
    </source>
</evidence>
<keyword evidence="5" id="KW-1185">Reference proteome</keyword>